<proteinExistence type="predicted"/>
<comment type="caution">
    <text evidence="3">The sequence shown here is derived from an EMBL/GenBank/DDBJ whole genome shotgun (WGS) entry which is preliminary data.</text>
</comment>
<feature type="domain" description="SGNH hydrolase-type esterase" evidence="2">
    <location>
        <begin position="42"/>
        <end position="215"/>
    </location>
</feature>
<dbReference type="SUPFAM" id="SSF52266">
    <property type="entry name" value="SGNH hydrolase"/>
    <property type="match status" value="1"/>
</dbReference>
<name>A0A2V3DW84_9MICC</name>
<dbReference type="PANTHER" id="PTHR43784">
    <property type="entry name" value="GDSL-LIKE LIPASE/ACYLHYDROLASE, PUTATIVE (AFU_ORTHOLOGUE AFUA_2G00820)-RELATED"/>
    <property type="match status" value="1"/>
</dbReference>
<dbReference type="CDD" id="cd01832">
    <property type="entry name" value="SGNH_hydrolase_like_1"/>
    <property type="match status" value="1"/>
</dbReference>
<dbReference type="EMBL" id="QHLZ01000001">
    <property type="protein sequence ID" value="PXA69638.1"/>
    <property type="molecule type" value="Genomic_DNA"/>
</dbReference>
<accession>A0A2V3DW84</accession>
<feature type="compositionally biased region" description="Low complexity" evidence="1">
    <location>
        <begin position="299"/>
        <end position="310"/>
    </location>
</feature>
<dbReference type="RefSeq" id="WP_110104923.1">
    <property type="nucleotide sequence ID" value="NZ_JACBZZ010000001.1"/>
</dbReference>
<evidence type="ECO:0000313" key="4">
    <source>
        <dbReference type="Proteomes" id="UP000246303"/>
    </source>
</evidence>
<evidence type="ECO:0000256" key="1">
    <source>
        <dbReference type="SAM" id="MobiDB-lite"/>
    </source>
</evidence>
<dbReference type="Pfam" id="PF13472">
    <property type="entry name" value="Lipase_GDSL_2"/>
    <property type="match status" value="1"/>
</dbReference>
<dbReference type="InterPro" id="IPR013830">
    <property type="entry name" value="SGNH_hydro"/>
</dbReference>
<dbReference type="PANTHER" id="PTHR43784:SF2">
    <property type="entry name" value="GDSL-LIKE LIPASE_ACYLHYDROLASE, PUTATIVE (AFU_ORTHOLOGUE AFUA_2G00820)-RELATED"/>
    <property type="match status" value="1"/>
</dbReference>
<keyword evidence="3" id="KW-0378">Hydrolase</keyword>
<dbReference type="AlphaFoldDB" id="A0A2V3DW84"/>
<organism evidence="3 4">
    <name type="scientific">Arthrobacter psychrochitiniphilus</name>
    <dbReference type="NCBI Taxonomy" id="291045"/>
    <lineage>
        <taxon>Bacteria</taxon>
        <taxon>Bacillati</taxon>
        <taxon>Actinomycetota</taxon>
        <taxon>Actinomycetes</taxon>
        <taxon>Micrococcales</taxon>
        <taxon>Micrococcaceae</taxon>
        <taxon>Arthrobacter</taxon>
    </lineage>
</organism>
<dbReference type="InterPro" id="IPR053140">
    <property type="entry name" value="GDSL_Rv0518-like"/>
</dbReference>
<dbReference type="GO" id="GO:0016787">
    <property type="term" value="F:hydrolase activity"/>
    <property type="evidence" value="ECO:0007669"/>
    <property type="project" value="UniProtKB-KW"/>
</dbReference>
<dbReference type="Gene3D" id="3.40.50.1110">
    <property type="entry name" value="SGNH hydrolase"/>
    <property type="match status" value="1"/>
</dbReference>
<dbReference type="Proteomes" id="UP000246303">
    <property type="component" value="Unassembled WGS sequence"/>
</dbReference>
<evidence type="ECO:0000313" key="3">
    <source>
        <dbReference type="EMBL" id="PXA69638.1"/>
    </source>
</evidence>
<protein>
    <submittedName>
        <fullName evidence="3">SGNH hydrolase</fullName>
    </submittedName>
</protein>
<keyword evidence="4" id="KW-1185">Reference proteome</keyword>
<dbReference type="InterPro" id="IPR036514">
    <property type="entry name" value="SGNH_hydro_sf"/>
</dbReference>
<sequence>MGDDTAGQDNGLLQNTGLFQTTVQQGSADQLIPPHPWRRFVALGDSFTEGLDDPEPGSPGGYRGWADRAAEELSVGVPDFAYANLAVRGQLLHEVIDTQVGPALALTPDLVSFQAGGNDLFHTGADPDKLAALLEGAVSRLRLQGVSVLIFVGPDSGRSTVMGQFRTKIAIFNENMRSIAEHHECLVADLWAMKELHDPRMWSQDRLHPSALGHHAVAAMVLETLGVPNSLKPLTPKPLPVTSWRKARVGDIAWARNYLMPYVLRGIRHESPTGGFGAKRPVPAPLQSVPLSSRGRLFGEAGPPDAGAAPKPEKEPE</sequence>
<feature type="region of interest" description="Disordered" evidence="1">
    <location>
        <begin position="273"/>
        <end position="317"/>
    </location>
</feature>
<dbReference type="OrthoDB" id="3465773at2"/>
<reference evidence="3 4" key="1">
    <citation type="submission" date="2018-05" db="EMBL/GenBank/DDBJ databases">
        <title>Genetic diversity of glacier-inhabiting Cryobacterium bacteria in China and description of Cryobacterium mengkeensis sp. nov. and Arthrobacter glacialis sp. nov.</title>
        <authorList>
            <person name="Liu Q."/>
            <person name="Xin Y.-H."/>
        </authorList>
    </citation>
    <scope>NUCLEOTIDE SEQUENCE [LARGE SCALE GENOMIC DNA]</scope>
    <source>
        <strain evidence="3 4">GP3</strain>
    </source>
</reference>
<gene>
    <name evidence="3" type="ORF">CVS29_01955</name>
</gene>
<evidence type="ECO:0000259" key="2">
    <source>
        <dbReference type="Pfam" id="PF13472"/>
    </source>
</evidence>